<dbReference type="PROSITE" id="PS51125">
    <property type="entry name" value="NHL"/>
    <property type="match status" value="1"/>
</dbReference>
<dbReference type="SMART" id="SM00494">
    <property type="entry name" value="ChtBD2"/>
    <property type="match status" value="1"/>
</dbReference>
<dbReference type="EMBL" id="CAJOBJ010004902">
    <property type="protein sequence ID" value="CAF4014998.1"/>
    <property type="molecule type" value="Genomic_DNA"/>
</dbReference>
<dbReference type="CDD" id="cd05819">
    <property type="entry name" value="NHL"/>
    <property type="match status" value="1"/>
</dbReference>
<dbReference type="InterPro" id="IPR036508">
    <property type="entry name" value="Chitin-bd_dom_sf"/>
</dbReference>
<gene>
    <name evidence="5" type="ORF">GIL414_LOCUS12530</name>
</gene>
<reference evidence="5" key="1">
    <citation type="submission" date="2021-02" db="EMBL/GenBank/DDBJ databases">
        <authorList>
            <person name="Nowell W R."/>
        </authorList>
    </citation>
    <scope>NUCLEOTIDE SEQUENCE</scope>
</reference>
<dbReference type="PANTHER" id="PTHR24104">
    <property type="entry name" value="E3 UBIQUITIN-PROTEIN LIGASE NHLRC1-RELATED"/>
    <property type="match status" value="1"/>
</dbReference>
<feature type="domain" description="Chitin-binding type-2" evidence="4">
    <location>
        <begin position="8"/>
        <end position="77"/>
    </location>
</feature>
<dbReference type="InterPro" id="IPR002557">
    <property type="entry name" value="Chitin-bd_dom"/>
</dbReference>
<feature type="chain" id="PRO_5035947842" description="Chitin-binding type-2 domain-containing protein" evidence="3">
    <location>
        <begin position="21"/>
        <end position="388"/>
    </location>
</feature>
<dbReference type="Pfam" id="PF01436">
    <property type="entry name" value="NHL"/>
    <property type="match status" value="1"/>
</dbReference>
<evidence type="ECO:0000256" key="2">
    <source>
        <dbReference type="PROSITE-ProRule" id="PRU00504"/>
    </source>
</evidence>
<dbReference type="InterPro" id="IPR001258">
    <property type="entry name" value="NHL_repeat"/>
</dbReference>
<dbReference type="SUPFAM" id="SSF63825">
    <property type="entry name" value="YWTD domain"/>
    <property type="match status" value="1"/>
</dbReference>
<dbReference type="PANTHER" id="PTHR24104:SF25">
    <property type="entry name" value="PROTEIN LIN-41"/>
    <property type="match status" value="1"/>
</dbReference>
<dbReference type="Gene3D" id="2.170.140.10">
    <property type="entry name" value="Chitin binding domain"/>
    <property type="match status" value="1"/>
</dbReference>
<dbReference type="SUPFAM" id="SSF57625">
    <property type="entry name" value="Invertebrate chitin-binding proteins"/>
    <property type="match status" value="1"/>
</dbReference>
<dbReference type="InterPro" id="IPR011042">
    <property type="entry name" value="6-blade_b-propeller_TolB-like"/>
</dbReference>
<dbReference type="Pfam" id="PF01607">
    <property type="entry name" value="CBM_14"/>
    <property type="match status" value="1"/>
</dbReference>
<dbReference type="AlphaFoldDB" id="A0A8S2NS16"/>
<dbReference type="PROSITE" id="PS50940">
    <property type="entry name" value="CHIT_BIND_II"/>
    <property type="match status" value="1"/>
</dbReference>
<dbReference type="Gene3D" id="2.120.10.30">
    <property type="entry name" value="TolB, C-terminal domain"/>
    <property type="match status" value="2"/>
</dbReference>
<keyword evidence="1" id="KW-0677">Repeat</keyword>
<name>A0A8S2NS16_9BILA</name>
<evidence type="ECO:0000259" key="4">
    <source>
        <dbReference type="PROSITE" id="PS50940"/>
    </source>
</evidence>
<dbReference type="GO" id="GO:0008270">
    <property type="term" value="F:zinc ion binding"/>
    <property type="evidence" value="ECO:0007669"/>
    <property type="project" value="UniProtKB-KW"/>
</dbReference>
<evidence type="ECO:0000313" key="6">
    <source>
        <dbReference type="Proteomes" id="UP000681720"/>
    </source>
</evidence>
<organism evidence="5 6">
    <name type="scientific">Rotaria magnacalcarata</name>
    <dbReference type="NCBI Taxonomy" id="392030"/>
    <lineage>
        <taxon>Eukaryota</taxon>
        <taxon>Metazoa</taxon>
        <taxon>Spiralia</taxon>
        <taxon>Gnathifera</taxon>
        <taxon>Rotifera</taxon>
        <taxon>Eurotatoria</taxon>
        <taxon>Bdelloidea</taxon>
        <taxon>Philodinida</taxon>
        <taxon>Philodinidae</taxon>
        <taxon>Rotaria</taxon>
    </lineage>
</organism>
<dbReference type="InterPro" id="IPR050952">
    <property type="entry name" value="TRIM-NHL_E3_ligases"/>
</dbReference>
<feature type="repeat" description="NHL" evidence="2">
    <location>
        <begin position="159"/>
        <end position="194"/>
    </location>
</feature>
<evidence type="ECO:0000313" key="5">
    <source>
        <dbReference type="EMBL" id="CAF4014998.1"/>
    </source>
</evidence>
<feature type="signal peptide" evidence="3">
    <location>
        <begin position="1"/>
        <end position="20"/>
    </location>
</feature>
<evidence type="ECO:0000256" key="1">
    <source>
        <dbReference type="ARBA" id="ARBA00022737"/>
    </source>
</evidence>
<sequence>MKNIVFTTVVCLTLFPNANGFVYPNDGVFANPSDVHSFYQCSSSTSYLIHCPAGLVRNDAQKKCDWKVVDPIIHCAVSNQPNCREKTRWTTDGIVIVGVDSKSGSDSQHLNSILGIFVDTLHGNNVYVADRSNNRIQMFLGNSLISGGITVARGNGADSNPNQLSSPLDVYVDKNENIYIADDGNQRIQMRQKGATSGITVAGGNGGDEELNKLNILKFTNGSSDGIIVAGQQEDESSAKILSRPTNVFVDDCETLYVAVTANDRIQKALRGAKFAARISIGSFEGNTVAGVYGEGSNASQFNQPWTVKLDQYNNMYIVDTFNGRIQKWRPNDSAGVTIIGGNGFDDKPNQLWFSYSLALDSEGNIFVNDLGNHRIQKFNVLSETNSY</sequence>
<dbReference type="GO" id="GO:0008061">
    <property type="term" value="F:chitin binding"/>
    <property type="evidence" value="ECO:0007669"/>
    <property type="project" value="InterPro"/>
</dbReference>
<dbReference type="GO" id="GO:0005576">
    <property type="term" value="C:extracellular region"/>
    <property type="evidence" value="ECO:0007669"/>
    <property type="project" value="InterPro"/>
</dbReference>
<keyword evidence="3" id="KW-0732">Signal</keyword>
<dbReference type="Proteomes" id="UP000681720">
    <property type="component" value="Unassembled WGS sequence"/>
</dbReference>
<proteinExistence type="predicted"/>
<protein>
    <recommendedName>
        <fullName evidence="4">Chitin-binding type-2 domain-containing protein</fullName>
    </recommendedName>
</protein>
<evidence type="ECO:0000256" key="3">
    <source>
        <dbReference type="SAM" id="SignalP"/>
    </source>
</evidence>
<comment type="caution">
    <text evidence="5">The sequence shown here is derived from an EMBL/GenBank/DDBJ whole genome shotgun (WGS) entry which is preliminary data.</text>
</comment>
<accession>A0A8S2NS16</accession>